<feature type="compositionally biased region" description="Low complexity" evidence="1">
    <location>
        <begin position="313"/>
        <end position="326"/>
    </location>
</feature>
<name>A0A7Y9ZD37_9ACTN</name>
<evidence type="ECO:0000256" key="1">
    <source>
        <dbReference type="SAM" id="MobiDB-lite"/>
    </source>
</evidence>
<evidence type="ECO:0000313" key="3">
    <source>
        <dbReference type="EMBL" id="NYI43209.1"/>
    </source>
</evidence>
<feature type="region of interest" description="Disordered" evidence="1">
    <location>
        <begin position="300"/>
        <end position="326"/>
    </location>
</feature>
<dbReference type="EMBL" id="JACBZM010000001">
    <property type="protein sequence ID" value="NYI43209.1"/>
    <property type="molecule type" value="Genomic_DNA"/>
</dbReference>
<protein>
    <submittedName>
        <fullName evidence="3">Uncharacterized protein</fullName>
    </submittedName>
</protein>
<reference evidence="3 4" key="1">
    <citation type="submission" date="2020-07" db="EMBL/GenBank/DDBJ databases">
        <title>Sequencing the genomes of 1000 actinobacteria strains.</title>
        <authorList>
            <person name="Klenk H.-P."/>
        </authorList>
    </citation>
    <scope>NUCLEOTIDE SEQUENCE [LARGE SCALE GENOMIC DNA]</scope>
    <source>
        <strain evidence="3 4">DSM 15131</strain>
    </source>
</reference>
<dbReference type="Proteomes" id="UP000562045">
    <property type="component" value="Unassembled WGS sequence"/>
</dbReference>
<evidence type="ECO:0000256" key="2">
    <source>
        <dbReference type="SAM" id="SignalP"/>
    </source>
</evidence>
<keyword evidence="2" id="KW-0732">Signal</keyword>
<dbReference type="RefSeq" id="WP_179647476.1">
    <property type="nucleotide sequence ID" value="NZ_JACBZM010000001.1"/>
</dbReference>
<accession>A0A7Y9ZD37</accession>
<organism evidence="3 4">
    <name type="scientific">Nocardioides aromaticivorans</name>
    <dbReference type="NCBI Taxonomy" id="200618"/>
    <lineage>
        <taxon>Bacteria</taxon>
        <taxon>Bacillati</taxon>
        <taxon>Actinomycetota</taxon>
        <taxon>Actinomycetes</taxon>
        <taxon>Propionibacteriales</taxon>
        <taxon>Nocardioidaceae</taxon>
        <taxon>Nocardioides</taxon>
    </lineage>
</organism>
<dbReference type="PROSITE" id="PS51257">
    <property type="entry name" value="PROKAR_LIPOPROTEIN"/>
    <property type="match status" value="1"/>
</dbReference>
<evidence type="ECO:0000313" key="4">
    <source>
        <dbReference type="Proteomes" id="UP000562045"/>
    </source>
</evidence>
<gene>
    <name evidence="3" type="ORF">BJ993_000289</name>
</gene>
<dbReference type="AlphaFoldDB" id="A0A7Y9ZD37"/>
<feature type="chain" id="PRO_5030513867" evidence="2">
    <location>
        <begin position="25"/>
        <end position="326"/>
    </location>
</feature>
<sequence length="326" mass="33193">MATRRRTLLAITLLVGGGALGACAEDHPVEAGDVVAAGGQPIRTPAFDVRLPTGTLEVRLRAATPTVSASDTAEGEELPAVDGVRYLGVGWELRPTGTPPGSTGLFAGVDERPTLTLVGEGERIDLAVHDAAAGVFAAVPEDLPETGHLEVGFDGVVQQVSLDGYEVEPGAAAALYDDPPAGRQEQDCSGSAAEVGVTVDQTCGALLVEVPWAPEAGWAPTGTTWAAIRLEARLDTAEVGRGTGAASYTVTGAEVTATLGGEPPVATLERPATGAGDTNAWLVFAEPDAPADLAVTAEYAADRTSGSEDRPATARFTTASTTRVTP</sequence>
<feature type="signal peptide" evidence="2">
    <location>
        <begin position="1"/>
        <end position="24"/>
    </location>
</feature>
<comment type="caution">
    <text evidence="3">The sequence shown here is derived from an EMBL/GenBank/DDBJ whole genome shotgun (WGS) entry which is preliminary data.</text>
</comment>
<proteinExistence type="predicted"/>